<feature type="site" description="Catalytically relevant" evidence="6">
    <location>
        <position position="197"/>
    </location>
</feature>
<dbReference type="CDD" id="cd05014">
    <property type="entry name" value="SIS_Kpsf"/>
    <property type="match status" value="1"/>
</dbReference>
<evidence type="ECO:0000256" key="3">
    <source>
        <dbReference type="ARBA" id="ARBA00023122"/>
    </source>
</evidence>
<protein>
    <submittedName>
        <fullName evidence="8">Arabinose-5-phosphate isomerase</fullName>
    </submittedName>
</protein>
<dbReference type="RefSeq" id="WP_417935105.1">
    <property type="nucleotide sequence ID" value="NZ_FNKI01000002.1"/>
</dbReference>
<evidence type="ECO:0000313" key="9">
    <source>
        <dbReference type="Proteomes" id="UP000199592"/>
    </source>
</evidence>
<evidence type="ECO:0000256" key="4">
    <source>
        <dbReference type="PIRNR" id="PIRNR004692"/>
    </source>
</evidence>
<dbReference type="Pfam" id="PF00571">
    <property type="entry name" value="CBS"/>
    <property type="match status" value="2"/>
</dbReference>
<feature type="site" description="Catalytically relevant" evidence="6">
    <location>
        <position position="115"/>
    </location>
</feature>
<reference evidence="9" key="1">
    <citation type="submission" date="2016-10" db="EMBL/GenBank/DDBJ databases">
        <authorList>
            <person name="Varghese N."/>
            <person name="Submissions S."/>
        </authorList>
    </citation>
    <scope>NUCLEOTIDE SEQUENCE [LARGE SCALE GENOMIC DNA]</scope>
    <source>
        <strain evidence="9">DSM 25030</strain>
    </source>
</reference>
<comment type="similarity">
    <text evidence="1 4">Belongs to the SIS family. GutQ/KpsF subfamily.</text>
</comment>
<feature type="site" description="Catalytically relevant" evidence="6">
    <location>
        <position position="63"/>
    </location>
</feature>
<evidence type="ECO:0000256" key="1">
    <source>
        <dbReference type="ARBA" id="ARBA00008165"/>
    </source>
</evidence>
<keyword evidence="5" id="KW-0862">Zinc</keyword>
<name>A0A1H2R1I1_9FLAO</name>
<dbReference type="InterPro" id="IPR035474">
    <property type="entry name" value="SIS_Kpsf"/>
</dbReference>
<dbReference type="GO" id="GO:0019146">
    <property type="term" value="F:arabinose-5-phosphate isomerase activity"/>
    <property type="evidence" value="ECO:0007669"/>
    <property type="project" value="UniProtKB-ARBA"/>
</dbReference>
<dbReference type="PIRSF" id="PIRSF004692">
    <property type="entry name" value="KdsD_KpsF"/>
    <property type="match status" value="1"/>
</dbReference>
<keyword evidence="3" id="KW-0129">CBS domain</keyword>
<keyword evidence="2" id="KW-0677">Repeat</keyword>
<sequence>MQSDNRFITLNDIQSILSIAKRTLEIESKAVANLINLLDEEFALAVQFILECNGRVVVSGVGKSAIVASKIVATLNSTGTPAIFMHAADAIHGDLGTIQENDVVICLSKSGNTPEIKALLPLLKIAKHKLIAITGNMESSLAKQADFVLNTYVEKEACPNNLAPTTSTSAQMAMGDALAISLLELKGFSSSDFAKYHPGGTLGKKLYLRVADIVENNQKPQVNIDANVKEVIVEISEKMLGVTAIMEGDKVVGIVTDGDIRRMLSKYDNISGLTARDIMTLNPKTVTVDTLAVKALKLLQEKNISQLLAFDGETYAGVVHIHNLINEGIL</sequence>
<dbReference type="Gene3D" id="3.10.580.10">
    <property type="entry name" value="CBS-domain"/>
    <property type="match status" value="1"/>
</dbReference>
<dbReference type="NCBIfam" id="TIGR00393">
    <property type="entry name" value="kpsF"/>
    <property type="match status" value="1"/>
</dbReference>
<dbReference type="InterPro" id="IPR046342">
    <property type="entry name" value="CBS_dom_sf"/>
</dbReference>
<dbReference type="GO" id="GO:1901135">
    <property type="term" value="P:carbohydrate derivative metabolic process"/>
    <property type="evidence" value="ECO:0007669"/>
    <property type="project" value="InterPro"/>
</dbReference>
<accession>A0A1H2R1I1</accession>
<dbReference type="Proteomes" id="UP000199592">
    <property type="component" value="Unassembled WGS sequence"/>
</dbReference>
<dbReference type="CDD" id="cd04604">
    <property type="entry name" value="CBS_pair_SIS_assoc"/>
    <property type="match status" value="1"/>
</dbReference>
<proteinExistence type="inferred from homology"/>
<feature type="site" description="Catalytically relevant" evidence="6">
    <location>
        <position position="156"/>
    </location>
</feature>
<evidence type="ECO:0000256" key="2">
    <source>
        <dbReference type="ARBA" id="ARBA00022737"/>
    </source>
</evidence>
<gene>
    <name evidence="8" type="ORF">SAMN04487892_0446</name>
</gene>
<dbReference type="Pfam" id="PF01380">
    <property type="entry name" value="SIS"/>
    <property type="match status" value="1"/>
</dbReference>
<dbReference type="AlphaFoldDB" id="A0A1H2R1I1"/>
<keyword evidence="9" id="KW-1185">Reference proteome</keyword>
<dbReference type="GO" id="GO:0005975">
    <property type="term" value="P:carbohydrate metabolic process"/>
    <property type="evidence" value="ECO:0007669"/>
    <property type="project" value="InterPro"/>
</dbReference>
<dbReference type="InterPro" id="IPR050986">
    <property type="entry name" value="GutQ/KpsF_isomerases"/>
</dbReference>
<dbReference type="Gene3D" id="3.40.50.10490">
    <property type="entry name" value="Glucose-6-phosphate isomerase like protein, domain 1"/>
    <property type="match status" value="1"/>
</dbReference>
<dbReference type="InterPro" id="IPR000644">
    <property type="entry name" value="CBS_dom"/>
</dbReference>
<dbReference type="PANTHER" id="PTHR42745">
    <property type="match status" value="1"/>
</dbReference>
<keyword evidence="5" id="KW-0479">Metal-binding</keyword>
<feature type="binding site" evidence="5">
    <location>
        <position position="86"/>
    </location>
    <ligand>
        <name>Zn(2+)</name>
        <dbReference type="ChEBI" id="CHEBI:29105"/>
    </ligand>
</feature>
<evidence type="ECO:0000259" key="7">
    <source>
        <dbReference type="PROSITE" id="PS51464"/>
    </source>
</evidence>
<dbReference type="GO" id="GO:0097367">
    <property type="term" value="F:carbohydrate derivative binding"/>
    <property type="evidence" value="ECO:0007669"/>
    <property type="project" value="InterPro"/>
</dbReference>
<dbReference type="InterPro" id="IPR046348">
    <property type="entry name" value="SIS_dom_sf"/>
</dbReference>
<dbReference type="STRING" id="1073328.SAMN05216294_1795"/>
<dbReference type="InterPro" id="IPR004800">
    <property type="entry name" value="KdsD/KpsF-type"/>
</dbReference>
<dbReference type="PANTHER" id="PTHR42745:SF1">
    <property type="entry name" value="ARABINOSE 5-PHOSPHATE ISOMERASE KDSD"/>
    <property type="match status" value="1"/>
</dbReference>
<keyword evidence="8" id="KW-0413">Isomerase</keyword>
<dbReference type="PROSITE" id="PS51464">
    <property type="entry name" value="SIS"/>
    <property type="match status" value="1"/>
</dbReference>
<organism evidence="8 9">
    <name type="scientific">Flagellimonas zhangzhouensis</name>
    <dbReference type="NCBI Taxonomy" id="1073328"/>
    <lineage>
        <taxon>Bacteria</taxon>
        <taxon>Pseudomonadati</taxon>
        <taxon>Bacteroidota</taxon>
        <taxon>Flavobacteriia</taxon>
        <taxon>Flavobacteriales</taxon>
        <taxon>Flavobacteriaceae</taxon>
        <taxon>Flagellimonas</taxon>
    </lineage>
</organism>
<evidence type="ECO:0000256" key="5">
    <source>
        <dbReference type="PIRSR" id="PIRSR004692-2"/>
    </source>
</evidence>
<dbReference type="InterPro" id="IPR001347">
    <property type="entry name" value="SIS_dom"/>
</dbReference>
<dbReference type="SUPFAM" id="SSF53697">
    <property type="entry name" value="SIS domain"/>
    <property type="match status" value="1"/>
</dbReference>
<feature type="domain" description="SIS" evidence="7">
    <location>
        <begin position="45"/>
        <end position="188"/>
    </location>
</feature>
<evidence type="ECO:0000313" key="8">
    <source>
        <dbReference type="EMBL" id="SDW13283.1"/>
    </source>
</evidence>
<evidence type="ECO:0000256" key="6">
    <source>
        <dbReference type="PIRSR" id="PIRSR004692-3"/>
    </source>
</evidence>
<dbReference type="EMBL" id="FNMY01000001">
    <property type="protein sequence ID" value="SDW13283.1"/>
    <property type="molecule type" value="Genomic_DNA"/>
</dbReference>
<dbReference type="FunFam" id="3.40.50.10490:FF:000011">
    <property type="entry name" value="Arabinose 5-phosphate isomerase"/>
    <property type="match status" value="1"/>
</dbReference>
<dbReference type="GO" id="GO:0046872">
    <property type="term" value="F:metal ion binding"/>
    <property type="evidence" value="ECO:0007669"/>
    <property type="project" value="UniProtKB-KW"/>
</dbReference>